<evidence type="ECO:0000313" key="3">
    <source>
        <dbReference type="Proteomes" id="UP000075604"/>
    </source>
</evidence>
<accession>A0A150PVG7</accession>
<evidence type="ECO:0000313" key="2">
    <source>
        <dbReference type="EMBL" id="KYF59428.1"/>
    </source>
</evidence>
<dbReference type="AlphaFoldDB" id="A0A150PVG7"/>
<proteinExistence type="predicted"/>
<evidence type="ECO:0000256" key="1">
    <source>
        <dbReference type="SAM" id="SignalP"/>
    </source>
</evidence>
<protein>
    <recommendedName>
        <fullName evidence="4">Secreted protein</fullName>
    </recommendedName>
</protein>
<comment type="caution">
    <text evidence="2">The sequence shown here is derived from an EMBL/GenBank/DDBJ whole genome shotgun (WGS) entry which is preliminary data.</text>
</comment>
<evidence type="ECO:0008006" key="4">
    <source>
        <dbReference type="Google" id="ProtNLM"/>
    </source>
</evidence>
<dbReference type="EMBL" id="JELX01001318">
    <property type="protein sequence ID" value="KYF59428.1"/>
    <property type="molecule type" value="Genomic_DNA"/>
</dbReference>
<reference evidence="2 3" key="1">
    <citation type="submission" date="2014-02" db="EMBL/GenBank/DDBJ databases">
        <title>The small core and large imbalanced accessory genome model reveals a collaborative survival strategy of Sorangium cellulosum strains in nature.</title>
        <authorList>
            <person name="Han K."/>
            <person name="Peng R."/>
            <person name="Blom J."/>
            <person name="Li Y.-Z."/>
        </authorList>
    </citation>
    <scope>NUCLEOTIDE SEQUENCE [LARGE SCALE GENOMIC DNA]</scope>
    <source>
        <strain evidence="2 3">So0157-18</strain>
    </source>
</reference>
<sequence>MRSPIACLVALGALLAPLAWSSPSRADVSAWTFVGAGAVGWKQGDSDLVLDSALSLDVGVGTTPDAPVIVGGLARATPLLDSGIDLALLARVATRGFQAGQLGLALDVGGYQRFWGAGSTGVAGALTLGAPLGISLSLQGSYGTDDAMAFGAIAGIDLLRLTVYRQALLPVWPNPFPAQQRGRDVASR</sequence>
<gene>
    <name evidence="2" type="ORF">BE04_10665</name>
</gene>
<feature type="chain" id="PRO_5007566292" description="Secreted protein" evidence="1">
    <location>
        <begin position="27"/>
        <end position="188"/>
    </location>
</feature>
<dbReference type="Proteomes" id="UP000075604">
    <property type="component" value="Unassembled WGS sequence"/>
</dbReference>
<organism evidence="2 3">
    <name type="scientific">Sorangium cellulosum</name>
    <name type="common">Polyangium cellulosum</name>
    <dbReference type="NCBI Taxonomy" id="56"/>
    <lineage>
        <taxon>Bacteria</taxon>
        <taxon>Pseudomonadati</taxon>
        <taxon>Myxococcota</taxon>
        <taxon>Polyangia</taxon>
        <taxon>Polyangiales</taxon>
        <taxon>Polyangiaceae</taxon>
        <taxon>Sorangium</taxon>
    </lineage>
</organism>
<feature type="signal peptide" evidence="1">
    <location>
        <begin position="1"/>
        <end position="26"/>
    </location>
</feature>
<keyword evidence="1" id="KW-0732">Signal</keyword>
<name>A0A150PVG7_SORCE</name>